<evidence type="ECO:0000313" key="2">
    <source>
        <dbReference type="EMBL" id="SES01353.1"/>
    </source>
</evidence>
<dbReference type="InterPro" id="IPR012337">
    <property type="entry name" value="RNaseH-like_sf"/>
</dbReference>
<evidence type="ECO:0000259" key="1">
    <source>
        <dbReference type="Pfam" id="PF01609"/>
    </source>
</evidence>
<evidence type="ECO:0000313" key="3">
    <source>
        <dbReference type="Proteomes" id="UP000199572"/>
    </source>
</evidence>
<reference evidence="2 3" key="1">
    <citation type="submission" date="2016-10" db="EMBL/GenBank/DDBJ databases">
        <authorList>
            <person name="de Groot N.N."/>
        </authorList>
    </citation>
    <scope>NUCLEOTIDE SEQUENCE [LARGE SCALE GENOMIC DNA]</scope>
    <source>
        <strain evidence="2 3">DSM 18610</strain>
    </source>
</reference>
<dbReference type="GO" id="GO:0003677">
    <property type="term" value="F:DNA binding"/>
    <property type="evidence" value="ECO:0007669"/>
    <property type="project" value="InterPro"/>
</dbReference>
<dbReference type="SUPFAM" id="SSF53098">
    <property type="entry name" value="Ribonuclease H-like"/>
    <property type="match status" value="1"/>
</dbReference>
<dbReference type="EMBL" id="FOGG01000025">
    <property type="protein sequence ID" value="SES01353.1"/>
    <property type="molecule type" value="Genomic_DNA"/>
</dbReference>
<dbReference type="GO" id="GO:0004803">
    <property type="term" value="F:transposase activity"/>
    <property type="evidence" value="ECO:0007669"/>
    <property type="project" value="InterPro"/>
</dbReference>
<organism evidence="2 3">
    <name type="scientific">Pedobacter rhizosphaerae</name>
    <dbReference type="NCBI Taxonomy" id="390241"/>
    <lineage>
        <taxon>Bacteria</taxon>
        <taxon>Pseudomonadati</taxon>
        <taxon>Bacteroidota</taxon>
        <taxon>Sphingobacteriia</taxon>
        <taxon>Sphingobacteriales</taxon>
        <taxon>Sphingobacteriaceae</taxon>
        <taxon>Pedobacter</taxon>
    </lineage>
</organism>
<feature type="domain" description="Transposase IS4-like" evidence="1">
    <location>
        <begin position="49"/>
        <end position="272"/>
    </location>
</feature>
<dbReference type="Proteomes" id="UP000199572">
    <property type="component" value="Unassembled WGS sequence"/>
</dbReference>
<dbReference type="NCBIfam" id="NF033592">
    <property type="entry name" value="transpos_IS4_1"/>
    <property type="match status" value="1"/>
</dbReference>
<dbReference type="PANTHER" id="PTHR37529:SF1">
    <property type="entry name" value="TRANSPOSASE INSG FOR INSERTION SEQUENCE ELEMENT IS4-RELATED"/>
    <property type="match status" value="1"/>
</dbReference>
<dbReference type="InterPro" id="IPR047952">
    <property type="entry name" value="Transpos_IS4"/>
</dbReference>
<protein>
    <submittedName>
        <fullName evidence="2">Transposase DDE domain-containing protein</fullName>
    </submittedName>
</protein>
<keyword evidence="3" id="KW-1185">Reference proteome</keyword>
<dbReference type="AlphaFoldDB" id="A0A1H9TX66"/>
<dbReference type="Pfam" id="PF01609">
    <property type="entry name" value="DDE_Tnp_1"/>
    <property type="match status" value="1"/>
</dbReference>
<dbReference type="PANTHER" id="PTHR37529">
    <property type="entry name" value="TRANSPOSASE INSG FOR INSERTION SEQUENCE ELEMENT IS4-RELATED"/>
    <property type="match status" value="1"/>
</dbReference>
<sequence length="360" mass="41633">MPKFKVKTVTGAAFSLARYKVEISFFQDLNSILVDFHQRHYVKRWKGFQLIAGDGSTVSLPASPAIKKYFGVYSENENGAKSCLAQLFMLFDINTKTVLASRISEMKNSERTLFKDCLNNLAVDKAIFVLDRGFGYFNIFKRLIIQKRDFCIRVSSSNSTFAKQVMSNPCEDFITEWQPSEREKRTCAEHGQDCEPIKVRVSKIKLKTGEIELLISSLKPKDISLADIDKLYALRWGIEEGFKPQMELEQFGSRKPEGINQEFKAHIFMMNLVALLGITVQDTIEKNMNKRRYNYIFNWQNAFRFVRNSLIELLMGLKIKTITKGLVKQISETVVAVKPRRSFPRIKVRQNKSRLQQTYK</sequence>
<gene>
    <name evidence="2" type="ORF">SAMN04488023_12514</name>
</gene>
<name>A0A1H9TX66_9SPHI</name>
<dbReference type="InterPro" id="IPR002559">
    <property type="entry name" value="Transposase_11"/>
</dbReference>
<accession>A0A1H9TX66</accession>
<proteinExistence type="predicted"/>
<dbReference type="GO" id="GO:0006313">
    <property type="term" value="P:DNA transposition"/>
    <property type="evidence" value="ECO:0007669"/>
    <property type="project" value="InterPro"/>
</dbReference>